<sequence length="71" mass="8335">MCIHEELGCFTMCIYEELSCFTILTNVETLGRDKPKAELDYLNKDGELMKQYHTFKAKSHYFLKYNLLSCA</sequence>
<dbReference type="Proteomes" id="UP000828390">
    <property type="component" value="Unassembled WGS sequence"/>
</dbReference>
<reference evidence="1" key="2">
    <citation type="submission" date="2020-11" db="EMBL/GenBank/DDBJ databases">
        <authorList>
            <person name="McCartney M.A."/>
            <person name="Auch B."/>
            <person name="Kono T."/>
            <person name="Mallez S."/>
            <person name="Becker A."/>
            <person name="Gohl D.M."/>
            <person name="Silverstein K.A.T."/>
            <person name="Koren S."/>
            <person name="Bechman K.B."/>
            <person name="Herman A."/>
            <person name="Abrahante J.E."/>
            <person name="Garbe J."/>
        </authorList>
    </citation>
    <scope>NUCLEOTIDE SEQUENCE</scope>
    <source>
        <strain evidence="1">Duluth1</strain>
        <tissue evidence="1">Whole animal</tissue>
    </source>
</reference>
<evidence type="ECO:0000313" key="1">
    <source>
        <dbReference type="EMBL" id="KAH3704312.1"/>
    </source>
</evidence>
<dbReference type="AlphaFoldDB" id="A0A9D4BSX7"/>
<accession>A0A9D4BSX7</accession>
<organism evidence="1 2">
    <name type="scientific">Dreissena polymorpha</name>
    <name type="common">Zebra mussel</name>
    <name type="synonym">Mytilus polymorpha</name>
    <dbReference type="NCBI Taxonomy" id="45954"/>
    <lineage>
        <taxon>Eukaryota</taxon>
        <taxon>Metazoa</taxon>
        <taxon>Spiralia</taxon>
        <taxon>Lophotrochozoa</taxon>
        <taxon>Mollusca</taxon>
        <taxon>Bivalvia</taxon>
        <taxon>Autobranchia</taxon>
        <taxon>Heteroconchia</taxon>
        <taxon>Euheterodonta</taxon>
        <taxon>Imparidentia</taxon>
        <taxon>Neoheterodontei</taxon>
        <taxon>Myida</taxon>
        <taxon>Dreissenoidea</taxon>
        <taxon>Dreissenidae</taxon>
        <taxon>Dreissena</taxon>
    </lineage>
</organism>
<reference evidence="1" key="1">
    <citation type="journal article" date="2019" name="bioRxiv">
        <title>The Genome of the Zebra Mussel, Dreissena polymorpha: A Resource for Invasive Species Research.</title>
        <authorList>
            <person name="McCartney M.A."/>
            <person name="Auch B."/>
            <person name="Kono T."/>
            <person name="Mallez S."/>
            <person name="Zhang Y."/>
            <person name="Obille A."/>
            <person name="Becker A."/>
            <person name="Abrahante J.E."/>
            <person name="Garbe J."/>
            <person name="Badalamenti J.P."/>
            <person name="Herman A."/>
            <person name="Mangelson H."/>
            <person name="Liachko I."/>
            <person name="Sullivan S."/>
            <person name="Sone E.D."/>
            <person name="Koren S."/>
            <person name="Silverstein K.A.T."/>
            <person name="Beckman K.B."/>
            <person name="Gohl D.M."/>
        </authorList>
    </citation>
    <scope>NUCLEOTIDE SEQUENCE</scope>
    <source>
        <strain evidence="1">Duluth1</strain>
        <tissue evidence="1">Whole animal</tissue>
    </source>
</reference>
<protein>
    <submittedName>
        <fullName evidence="1">Uncharacterized protein</fullName>
    </submittedName>
</protein>
<dbReference type="EMBL" id="JAIWYP010000015">
    <property type="protein sequence ID" value="KAH3704312.1"/>
    <property type="molecule type" value="Genomic_DNA"/>
</dbReference>
<evidence type="ECO:0000313" key="2">
    <source>
        <dbReference type="Proteomes" id="UP000828390"/>
    </source>
</evidence>
<gene>
    <name evidence="1" type="ORF">DPMN_079368</name>
</gene>
<comment type="caution">
    <text evidence="1">The sequence shown here is derived from an EMBL/GenBank/DDBJ whole genome shotgun (WGS) entry which is preliminary data.</text>
</comment>
<proteinExistence type="predicted"/>
<name>A0A9D4BSX7_DREPO</name>
<keyword evidence="2" id="KW-1185">Reference proteome</keyword>